<dbReference type="Gene3D" id="3.50.50.60">
    <property type="entry name" value="FAD/NAD(P)-binding domain"/>
    <property type="match status" value="2"/>
</dbReference>
<keyword evidence="7 9" id="KW-0503">Monooxygenase</keyword>
<evidence type="ECO:0000256" key="5">
    <source>
        <dbReference type="ARBA" id="ARBA00022827"/>
    </source>
</evidence>
<dbReference type="PRINTS" id="PR00420">
    <property type="entry name" value="RNGMNOXGNASE"/>
</dbReference>
<dbReference type="GO" id="GO:0008681">
    <property type="term" value="F:2-octaprenyl-6-methoxyphenol hydroxylase activity"/>
    <property type="evidence" value="ECO:0007669"/>
    <property type="project" value="TreeGrafter"/>
</dbReference>
<dbReference type="EMBL" id="JACJUU010000004">
    <property type="protein sequence ID" value="MBC2769766.1"/>
    <property type="molecule type" value="Genomic_DNA"/>
</dbReference>
<dbReference type="UniPathway" id="UPA00232"/>
<evidence type="ECO:0000256" key="6">
    <source>
        <dbReference type="ARBA" id="ARBA00023002"/>
    </source>
</evidence>
<dbReference type="PANTHER" id="PTHR43876">
    <property type="entry name" value="UBIQUINONE BIOSYNTHESIS MONOOXYGENASE COQ6, MITOCHONDRIAL"/>
    <property type="match status" value="1"/>
</dbReference>
<dbReference type="RefSeq" id="WP_185779482.1">
    <property type="nucleotide sequence ID" value="NZ_JACJUU010000004.1"/>
</dbReference>
<feature type="domain" description="FAD-binding" evidence="8">
    <location>
        <begin position="7"/>
        <end position="331"/>
    </location>
</feature>
<dbReference type="Gene3D" id="3.30.9.10">
    <property type="entry name" value="D-Amino Acid Oxidase, subunit A, domain 2"/>
    <property type="match status" value="1"/>
</dbReference>
<gene>
    <name evidence="9" type="ORF">GTU67_07545</name>
</gene>
<evidence type="ECO:0000256" key="1">
    <source>
        <dbReference type="ARBA" id="ARBA00001974"/>
    </source>
</evidence>
<evidence type="ECO:0000256" key="7">
    <source>
        <dbReference type="ARBA" id="ARBA00023033"/>
    </source>
</evidence>
<dbReference type="InterPro" id="IPR018168">
    <property type="entry name" value="Ubi_Hdrlase_CS"/>
</dbReference>
<dbReference type="AlphaFoldDB" id="A0A842HNG2"/>
<dbReference type="Pfam" id="PF01494">
    <property type="entry name" value="FAD_binding_3"/>
    <property type="match status" value="1"/>
</dbReference>
<protein>
    <submittedName>
        <fullName evidence="9">FAD-dependent monooxygenase</fullName>
    </submittedName>
</protein>
<keyword evidence="5" id="KW-0274">FAD</keyword>
<keyword evidence="6" id="KW-0560">Oxidoreductase</keyword>
<dbReference type="Proteomes" id="UP000545386">
    <property type="component" value="Unassembled WGS sequence"/>
</dbReference>
<evidence type="ECO:0000256" key="4">
    <source>
        <dbReference type="ARBA" id="ARBA00022630"/>
    </source>
</evidence>
<evidence type="ECO:0000313" key="9">
    <source>
        <dbReference type="EMBL" id="MBC2769766.1"/>
    </source>
</evidence>
<evidence type="ECO:0000313" key="10">
    <source>
        <dbReference type="Proteomes" id="UP000545386"/>
    </source>
</evidence>
<dbReference type="InterPro" id="IPR010971">
    <property type="entry name" value="UbiH/COQ6"/>
</dbReference>
<dbReference type="NCBIfam" id="TIGR01988">
    <property type="entry name" value="Ubi-OHases"/>
    <property type="match status" value="1"/>
</dbReference>
<proteinExistence type="inferred from homology"/>
<dbReference type="PANTHER" id="PTHR43876:SF8">
    <property type="entry name" value="2-OCTAPRENYL-6-METHOXYPHENOL HYDROXYLASE"/>
    <property type="match status" value="1"/>
</dbReference>
<organism evidence="9 10">
    <name type="scientific">Pusillimonas minor</name>
    <dbReference type="NCBI Taxonomy" id="2697024"/>
    <lineage>
        <taxon>Bacteria</taxon>
        <taxon>Pseudomonadati</taxon>
        <taxon>Pseudomonadota</taxon>
        <taxon>Betaproteobacteria</taxon>
        <taxon>Burkholderiales</taxon>
        <taxon>Alcaligenaceae</taxon>
        <taxon>Pusillimonas</taxon>
    </lineage>
</organism>
<comment type="cofactor">
    <cofactor evidence="1">
        <name>FAD</name>
        <dbReference type="ChEBI" id="CHEBI:57692"/>
    </cofactor>
</comment>
<reference evidence="9 10" key="1">
    <citation type="submission" date="2020-08" db="EMBL/GenBank/DDBJ databases">
        <title>Paraeoetvoesia sp. YC-7-48 draft genome sequence.</title>
        <authorList>
            <person name="Yao L."/>
        </authorList>
    </citation>
    <scope>NUCLEOTIDE SEQUENCE [LARGE SCALE GENOMIC DNA]</scope>
    <source>
        <strain evidence="10">YC-7-48</strain>
    </source>
</reference>
<dbReference type="SUPFAM" id="SSF51905">
    <property type="entry name" value="FAD/NAD(P)-binding domain"/>
    <property type="match status" value="1"/>
</dbReference>
<comment type="pathway">
    <text evidence="2">Cofactor biosynthesis; ubiquinone biosynthesis.</text>
</comment>
<comment type="caution">
    <text evidence="9">The sequence shown here is derived from an EMBL/GenBank/DDBJ whole genome shotgun (WGS) entry which is preliminary data.</text>
</comment>
<accession>A0A842HNG2</accession>
<dbReference type="GO" id="GO:0071949">
    <property type="term" value="F:FAD binding"/>
    <property type="evidence" value="ECO:0007669"/>
    <property type="project" value="InterPro"/>
</dbReference>
<keyword evidence="10" id="KW-1185">Reference proteome</keyword>
<dbReference type="InterPro" id="IPR036188">
    <property type="entry name" value="FAD/NAD-bd_sf"/>
</dbReference>
<evidence type="ECO:0000256" key="3">
    <source>
        <dbReference type="ARBA" id="ARBA00005349"/>
    </source>
</evidence>
<evidence type="ECO:0000259" key="8">
    <source>
        <dbReference type="Pfam" id="PF01494"/>
    </source>
</evidence>
<evidence type="ECO:0000256" key="2">
    <source>
        <dbReference type="ARBA" id="ARBA00004749"/>
    </source>
</evidence>
<dbReference type="InterPro" id="IPR002938">
    <property type="entry name" value="FAD-bd"/>
</dbReference>
<dbReference type="GO" id="GO:0006744">
    <property type="term" value="P:ubiquinone biosynthetic process"/>
    <property type="evidence" value="ECO:0007669"/>
    <property type="project" value="UniProtKB-UniPathway"/>
</dbReference>
<dbReference type="InterPro" id="IPR051205">
    <property type="entry name" value="UbiH/COQ6_monooxygenase"/>
</dbReference>
<keyword evidence="4" id="KW-0285">Flavoprotein</keyword>
<name>A0A842HNG2_9BURK</name>
<comment type="similarity">
    <text evidence="3">Belongs to the UbiH/COQ6 family.</text>
</comment>
<sequence>MSHPDFDLVITGAGPVGSALALMLARYALDPARIALVGTRFIEAHTANSNSPADPRAIALNHGSQVALQAINAWPLRYSPITTVHVSQRQRLGRTLIQHDDFGVPQLGCVVAYPDLLAALHTALAQSGITRLTSQPVTPTFGNPVLLSPDTGPLTARLAVQSDGARPKGIERSYEQVAVLATVAAAEPRQGWAFERFTRQGPLAVLPHPSGEGHYGVVWCCHPNQAQALMHMAPAQFDQALNDTFGTRLGPLTLHGSRQQFPLGLNAGPLRTHARGVAIGNAAQTLHPVAGQGLNLGLRDAAQLAHALRFWLANPSADPAPLLETFTAQRRVDRWSTAAITDVLPRIFATGNPLVEHACGLGLLAMDLSHTLRTPLATHLLQGLRT</sequence>
<dbReference type="PROSITE" id="PS01304">
    <property type="entry name" value="UBIH"/>
    <property type="match status" value="1"/>
</dbReference>